<evidence type="ECO:0000313" key="3">
    <source>
        <dbReference type="Proteomes" id="UP000799779"/>
    </source>
</evidence>
<sequence length="361" mass="40207">MSTGKKNTPGFLGGRQQPQDHGDSDAGSDGILQYSEDSGSEFEPDSPEKAGADPDLAKPIASRKKAGTQRGADKVARKKHHSKLHLIPAPLHKILVEAGLQKNSLRDMSRPINTLLSFCTPKYIDLRILGWMDITLEELTASLFRELEDDDVPRPNSIGVAYRRAHDHFERPRYSPTNRPSRIARLPVADLTTQNWAPNNNQCISSTPCLPDYPALSLLNGVNPTMFPSGAGRGLLTHTLEHAMKNRKTDLHLSGLQQYVLQNQLDRDFPRKNLCQPDLADKKKVEKFCEDHPDVKCFERWAVRSSNEVGRVSRSLRQARNTGSPNAGSSQQEVDDVEQERQVPGDVEDDDGEDGNADLYE</sequence>
<feature type="compositionally biased region" description="Polar residues" evidence="1">
    <location>
        <begin position="315"/>
        <end position="330"/>
    </location>
</feature>
<gene>
    <name evidence="2" type="ORF">P154DRAFT_531277</name>
</gene>
<dbReference type="OrthoDB" id="3800972at2759"/>
<dbReference type="Proteomes" id="UP000799779">
    <property type="component" value="Unassembled WGS sequence"/>
</dbReference>
<keyword evidence="3" id="KW-1185">Reference proteome</keyword>
<dbReference type="EMBL" id="ML977566">
    <property type="protein sequence ID" value="KAF2004709.1"/>
    <property type="molecule type" value="Genomic_DNA"/>
</dbReference>
<feature type="compositionally biased region" description="Acidic residues" evidence="1">
    <location>
        <begin position="346"/>
        <end position="361"/>
    </location>
</feature>
<evidence type="ECO:0000256" key="1">
    <source>
        <dbReference type="SAM" id="MobiDB-lite"/>
    </source>
</evidence>
<proteinExistence type="predicted"/>
<protein>
    <submittedName>
        <fullName evidence="2">Uncharacterized protein</fullName>
    </submittedName>
</protein>
<accession>A0A6A5WVD9</accession>
<feature type="region of interest" description="Disordered" evidence="1">
    <location>
        <begin position="309"/>
        <end position="361"/>
    </location>
</feature>
<reference evidence="2" key="1">
    <citation type="journal article" date="2020" name="Stud. Mycol.">
        <title>101 Dothideomycetes genomes: a test case for predicting lifestyles and emergence of pathogens.</title>
        <authorList>
            <person name="Haridas S."/>
            <person name="Albert R."/>
            <person name="Binder M."/>
            <person name="Bloem J."/>
            <person name="Labutti K."/>
            <person name="Salamov A."/>
            <person name="Andreopoulos B."/>
            <person name="Baker S."/>
            <person name="Barry K."/>
            <person name="Bills G."/>
            <person name="Bluhm B."/>
            <person name="Cannon C."/>
            <person name="Castanera R."/>
            <person name="Culley D."/>
            <person name="Daum C."/>
            <person name="Ezra D."/>
            <person name="Gonzalez J."/>
            <person name="Henrissat B."/>
            <person name="Kuo A."/>
            <person name="Liang C."/>
            <person name="Lipzen A."/>
            <person name="Lutzoni F."/>
            <person name="Magnuson J."/>
            <person name="Mondo S."/>
            <person name="Nolan M."/>
            <person name="Ohm R."/>
            <person name="Pangilinan J."/>
            <person name="Park H.-J."/>
            <person name="Ramirez L."/>
            <person name="Alfaro M."/>
            <person name="Sun H."/>
            <person name="Tritt A."/>
            <person name="Yoshinaga Y."/>
            <person name="Zwiers L.-H."/>
            <person name="Turgeon B."/>
            <person name="Goodwin S."/>
            <person name="Spatafora J."/>
            <person name="Crous P."/>
            <person name="Grigoriev I."/>
        </authorList>
    </citation>
    <scope>NUCLEOTIDE SEQUENCE</scope>
    <source>
        <strain evidence="2">CBS 123094</strain>
    </source>
</reference>
<dbReference type="AlphaFoldDB" id="A0A6A5WVD9"/>
<feature type="compositionally biased region" description="Basic and acidic residues" evidence="1">
    <location>
        <begin position="46"/>
        <end position="56"/>
    </location>
</feature>
<feature type="region of interest" description="Disordered" evidence="1">
    <location>
        <begin position="1"/>
        <end position="82"/>
    </location>
</feature>
<evidence type="ECO:0000313" key="2">
    <source>
        <dbReference type="EMBL" id="KAF2004709.1"/>
    </source>
</evidence>
<organism evidence="2 3">
    <name type="scientific">Amniculicola lignicola CBS 123094</name>
    <dbReference type="NCBI Taxonomy" id="1392246"/>
    <lineage>
        <taxon>Eukaryota</taxon>
        <taxon>Fungi</taxon>
        <taxon>Dikarya</taxon>
        <taxon>Ascomycota</taxon>
        <taxon>Pezizomycotina</taxon>
        <taxon>Dothideomycetes</taxon>
        <taxon>Pleosporomycetidae</taxon>
        <taxon>Pleosporales</taxon>
        <taxon>Amniculicolaceae</taxon>
        <taxon>Amniculicola</taxon>
    </lineage>
</organism>
<name>A0A6A5WVD9_9PLEO</name>